<gene>
    <name evidence="3" type="ORF">Vbra_13168</name>
</gene>
<reference evidence="3 4" key="1">
    <citation type="submission" date="2014-11" db="EMBL/GenBank/DDBJ databases">
        <authorList>
            <person name="Zhu J."/>
            <person name="Qi W."/>
            <person name="Song R."/>
        </authorList>
    </citation>
    <scope>NUCLEOTIDE SEQUENCE [LARGE SCALE GENOMIC DNA]</scope>
</reference>
<accession>A0A0G4ETZ6</accession>
<keyword evidence="1" id="KW-0472">Membrane</keyword>
<feature type="transmembrane region" description="Helical" evidence="1">
    <location>
        <begin position="389"/>
        <end position="409"/>
    </location>
</feature>
<evidence type="ECO:0000256" key="2">
    <source>
        <dbReference type="SAM" id="SignalP"/>
    </source>
</evidence>
<keyword evidence="4" id="KW-1185">Reference proteome</keyword>
<dbReference type="EMBL" id="CDMY01000305">
    <property type="protein sequence ID" value="CEM01538.1"/>
    <property type="molecule type" value="Genomic_DNA"/>
</dbReference>
<protein>
    <submittedName>
        <fullName evidence="3">Uncharacterized protein</fullName>
    </submittedName>
</protein>
<feature type="transmembrane region" description="Helical" evidence="1">
    <location>
        <begin position="360"/>
        <end position="377"/>
    </location>
</feature>
<sequence length="441" mass="49027">MPARQATISAIFLSLGSALCLGHSTAFTAQRPVPVFKSSRRVASASPRLHSVTLIQPADVADIAASEGGTEVLPTEGQHDNYGDLVPPTPTSGFYRWRLPFSLGSIGVVPRWRFRAFCRWMFTTMPVIPGIVSYSVYMAFPSIVSSAIAVLEFGAAKLKDAPTETFGKVFLPSTGLLLGTLTALTIGTLQQRQLDIRRILQEEISLIDLLEKALKKLFQDDPIRRRRAFRALWRYTWSVAGEATTRGCQTRRQWWDAKSPLVSSFSTIITSLPERIKDETEEKDEVYDSGKEAIESLSDLIDVVDEVTDAEIRSSENYRTLGTSQAFNQVFYIQGLLTQLRHTRGAKVVAVQTGFPAEHYLLLAFLGISQLVAFIFDSLKASSNPLLRLLPRLAFSLLVGAFMWLGILLEDLTDPFSGKYSISTQPLKRTLKRLRDAMIVS</sequence>
<organism evidence="3 4">
    <name type="scientific">Vitrella brassicaformis (strain CCMP3155)</name>
    <dbReference type="NCBI Taxonomy" id="1169540"/>
    <lineage>
        <taxon>Eukaryota</taxon>
        <taxon>Sar</taxon>
        <taxon>Alveolata</taxon>
        <taxon>Colpodellida</taxon>
        <taxon>Vitrellaceae</taxon>
        <taxon>Vitrella</taxon>
    </lineage>
</organism>
<keyword evidence="2" id="KW-0732">Signal</keyword>
<evidence type="ECO:0000313" key="4">
    <source>
        <dbReference type="Proteomes" id="UP000041254"/>
    </source>
</evidence>
<keyword evidence="1" id="KW-1133">Transmembrane helix</keyword>
<feature type="signal peptide" evidence="2">
    <location>
        <begin position="1"/>
        <end position="18"/>
    </location>
</feature>
<dbReference type="InterPro" id="IPR025333">
    <property type="entry name" value="DUF4239"/>
</dbReference>
<feature type="transmembrane region" description="Helical" evidence="1">
    <location>
        <begin position="126"/>
        <end position="149"/>
    </location>
</feature>
<dbReference type="VEuPathDB" id="CryptoDB:Vbra_13168"/>
<name>A0A0G4ETZ6_VITBC</name>
<proteinExistence type="predicted"/>
<evidence type="ECO:0000313" key="3">
    <source>
        <dbReference type="EMBL" id="CEM01538.1"/>
    </source>
</evidence>
<evidence type="ECO:0000256" key="1">
    <source>
        <dbReference type="SAM" id="Phobius"/>
    </source>
</evidence>
<feature type="chain" id="PRO_5005187633" evidence="2">
    <location>
        <begin position="19"/>
        <end position="441"/>
    </location>
</feature>
<feature type="transmembrane region" description="Helical" evidence="1">
    <location>
        <begin position="169"/>
        <end position="189"/>
    </location>
</feature>
<dbReference type="Proteomes" id="UP000041254">
    <property type="component" value="Unassembled WGS sequence"/>
</dbReference>
<dbReference type="Pfam" id="PF14023">
    <property type="entry name" value="Bestrophin-like"/>
    <property type="match status" value="1"/>
</dbReference>
<dbReference type="InParanoid" id="A0A0G4ETZ6"/>
<keyword evidence="1" id="KW-0812">Transmembrane</keyword>
<dbReference type="AlphaFoldDB" id="A0A0G4ETZ6"/>